<evidence type="ECO:0000313" key="3">
    <source>
        <dbReference type="EnsemblMetazoa" id="BGLB039283-PA"/>
    </source>
</evidence>
<dbReference type="AlphaFoldDB" id="A0A2C9M6Y7"/>
<sequence>MPPKEIPQMGPGSKISALIDAVKKNLIITEVKTKRELLIDFSSCGFTVLPVELCKNEEVIELAVKFLLPFNRLKQLPGNIDALVNLRHIDMKCNVMTSIPGSVFNLQQLEFLDCSHNAIKAIPGTIKSCLFLHTFICEDNKLKTLPTTINKCSALKLVNAKFNEVSPDVCPCQGRVICECKGTE</sequence>
<dbReference type="KEGG" id="bgt:106060889"/>
<accession>A0A2C9M6Y7</accession>
<dbReference type="GO" id="GO:0005737">
    <property type="term" value="C:cytoplasm"/>
    <property type="evidence" value="ECO:0007669"/>
    <property type="project" value="TreeGrafter"/>
</dbReference>
<dbReference type="EnsemblMetazoa" id="BGLB039283-RA">
    <property type="protein sequence ID" value="BGLB039283-PA"/>
    <property type="gene ID" value="BGLB039283"/>
</dbReference>
<evidence type="ECO:0000256" key="2">
    <source>
        <dbReference type="ARBA" id="ARBA00022737"/>
    </source>
</evidence>
<organism evidence="3 4">
    <name type="scientific">Biomphalaria glabrata</name>
    <name type="common">Bloodfluke planorb</name>
    <name type="synonym">Freshwater snail</name>
    <dbReference type="NCBI Taxonomy" id="6526"/>
    <lineage>
        <taxon>Eukaryota</taxon>
        <taxon>Metazoa</taxon>
        <taxon>Spiralia</taxon>
        <taxon>Lophotrochozoa</taxon>
        <taxon>Mollusca</taxon>
        <taxon>Gastropoda</taxon>
        <taxon>Heterobranchia</taxon>
        <taxon>Euthyneura</taxon>
        <taxon>Panpulmonata</taxon>
        <taxon>Hygrophila</taxon>
        <taxon>Lymnaeoidea</taxon>
        <taxon>Planorbidae</taxon>
        <taxon>Biomphalaria</taxon>
    </lineage>
</organism>
<evidence type="ECO:0000256" key="1">
    <source>
        <dbReference type="ARBA" id="ARBA00022614"/>
    </source>
</evidence>
<dbReference type="VEuPathDB" id="VectorBase:BGLB039283"/>
<name>A0A2C9M6Y7_BIOGL</name>
<dbReference type="SUPFAM" id="SSF52058">
    <property type="entry name" value="L domain-like"/>
    <property type="match status" value="1"/>
</dbReference>
<dbReference type="InterPro" id="IPR032675">
    <property type="entry name" value="LRR_dom_sf"/>
</dbReference>
<keyword evidence="1" id="KW-0433">Leucine-rich repeat</keyword>
<protein>
    <submittedName>
        <fullName evidence="3">Uncharacterized protein</fullName>
    </submittedName>
</protein>
<proteinExistence type="predicted"/>
<keyword evidence="2" id="KW-0677">Repeat</keyword>
<reference evidence="3" key="1">
    <citation type="submission" date="2020-05" db="UniProtKB">
        <authorList>
            <consortium name="EnsemblMetazoa"/>
        </authorList>
    </citation>
    <scope>IDENTIFICATION</scope>
    <source>
        <strain evidence="3">BB02</strain>
    </source>
</reference>
<dbReference type="Proteomes" id="UP000076420">
    <property type="component" value="Unassembled WGS sequence"/>
</dbReference>
<dbReference type="Gene3D" id="3.80.10.10">
    <property type="entry name" value="Ribonuclease Inhibitor"/>
    <property type="match status" value="1"/>
</dbReference>
<dbReference type="VEuPathDB" id="VectorBase:BGLAX_030281"/>
<gene>
    <name evidence="3" type="primary">106060889</name>
</gene>
<dbReference type="STRING" id="6526.A0A2C9M6Y7"/>
<dbReference type="PANTHER" id="PTHR48051">
    <property type="match status" value="1"/>
</dbReference>
<evidence type="ECO:0000313" key="4">
    <source>
        <dbReference type="Proteomes" id="UP000076420"/>
    </source>
</evidence>
<dbReference type="InterPro" id="IPR050216">
    <property type="entry name" value="LRR_domain-containing"/>
</dbReference>
<dbReference type="PANTHER" id="PTHR48051:SF1">
    <property type="entry name" value="RAS SUPPRESSOR PROTEIN 1"/>
    <property type="match status" value="1"/>
</dbReference>